<accession>A0A6C0EMM5</accession>
<proteinExistence type="predicted"/>
<dbReference type="AlphaFoldDB" id="A0A6C0EMM5"/>
<organism evidence="1">
    <name type="scientific">viral metagenome</name>
    <dbReference type="NCBI Taxonomy" id="1070528"/>
    <lineage>
        <taxon>unclassified sequences</taxon>
        <taxon>metagenomes</taxon>
        <taxon>organismal metagenomes</taxon>
    </lineage>
</organism>
<protein>
    <submittedName>
        <fullName evidence="1">Uncharacterized protein</fullName>
    </submittedName>
</protein>
<reference evidence="1" key="1">
    <citation type="journal article" date="2020" name="Nature">
        <title>Giant virus diversity and host interactions through global metagenomics.</title>
        <authorList>
            <person name="Schulz F."/>
            <person name="Roux S."/>
            <person name="Paez-Espino D."/>
            <person name="Jungbluth S."/>
            <person name="Walsh D.A."/>
            <person name="Denef V.J."/>
            <person name="McMahon K.D."/>
            <person name="Konstantinidis K.T."/>
            <person name="Eloe-Fadrosh E.A."/>
            <person name="Kyrpides N.C."/>
            <person name="Woyke T."/>
        </authorList>
    </citation>
    <scope>NUCLEOTIDE SEQUENCE</scope>
    <source>
        <strain evidence="1">GVMAG-M-3300009068-25</strain>
    </source>
</reference>
<name>A0A6C0EMM5_9ZZZZ</name>
<evidence type="ECO:0000313" key="1">
    <source>
        <dbReference type="EMBL" id="QHT29942.1"/>
    </source>
</evidence>
<sequence>MPTRSASEYTTFLKLQAQAQVVPKLTRTTPYNEGGQTVINAQLQNSEMSFITRGRTAPGRIAPRQIVQNRANPKALSQVATLSGGGVLGGVVNRPQPRTSGTSGLIVPQTNLIQFPGSAR</sequence>
<dbReference type="EMBL" id="MN738888">
    <property type="protein sequence ID" value="QHT29942.1"/>
    <property type="molecule type" value="Genomic_DNA"/>
</dbReference>